<evidence type="ECO:0000313" key="10">
    <source>
        <dbReference type="EMBL" id="MCV7379815.1"/>
    </source>
</evidence>
<reference evidence="10" key="3">
    <citation type="journal article" date="2022" name="BMC Genomics">
        <title>Comparative genome analysis of mycobacteria focusing on tRNA and non-coding RNA.</title>
        <authorList>
            <person name="Behra P.R.K."/>
            <person name="Pettersson B.M.F."/>
            <person name="Ramesh M."/>
            <person name="Das S."/>
            <person name="Dasgupta S."/>
            <person name="Kirsebom L.A."/>
        </authorList>
    </citation>
    <scope>NUCLEOTIDE SEQUENCE</scope>
    <source>
        <strain evidence="10">CCUG 55640</strain>
    </source>
</reference>
<gene>
    <name evidence="8" type="primary">vapC</name>
    <name evidence="11" type="ORF">BST11_09915</name>
    <name evidence="10" type="ORF">H7K38_14265</name>
</gene>
<dbReference type="EC" id="3.1.-.-" evidence="8"/>
<dbReference type="GO" id="GO:0004540">
    <property type="term" value="F:RNA nuclease activity"/>
    <property type="evidence" value="ECO:0007669"/>
    <property type="project" value="InterPro"/>
</dbReference>
<dbReference type="GO" id="GO:0090729">
    <property type="term" value="F:toxin activity"/>
    <property type="evidence" value="ECO:0007669"/>
    <property type="project" value="UniProtKB-KW"/>
</dbReference>
<dbReference type="InterPro" id="IPR022907">
    <property type="entry name" value="VapC_family"/>
</dbReference>
<evidence type="ECO:0000256" key="4">
    <source>
        <dbReference type="ARBA" id="ARBA00022723"/>
    </source>
</evidence>
<evidence type="ECO:0000256" key="5">
    <source>
        <dbReference type="ARBA" id="ARBA00022801"/>
    </source>
</evidence>
<protein>
    <recommendedName>
        <fullName evidence="8">Ribonuclease VapC</fullName>
        <shortName evidence="8">RNase VapC</shortName>
        <ecNumber evidence="8">3.1.-.-</ecNumber>
    </recommendedName>
    <alternativeName>
        <fullName evidence="8">Toxin VapC</fullName>
    </alternativeName>
</protein>
<dbReference type="AlphaFoldDB" id="A0AA41XR45"/>
<dbReference type="Gene3D" id="3.40.50.1010">
    <property type="entry name" value="5'-nuclease"/>
    <property type="match status" value="1"/>
</dbReference>
<dbReference type="GO" id="GO:0000287">
    <property type="term" value="F:magnesium ion binding"/>
    <property type="evidence" value="ECO:0007669"/>
    <property type="project" value="UniProtKB-UniRule"/>
</dbReference>
<evidence type="ECO:0000313" key="11">
    <source>
        <dbReference type="EMBL" id="OQZ91143.1"/>
    </source>
</evidence>
<dbReference type="Proteomes" id="UP001141650">
    <property type="component" value="Unassembled WGS sequence"/>
</dbReference>
<keyword evidence="8" id="KW-0800">Toxin</keyword>
<dbReference type="RefSeq" id="WP_083137777.1">
    <property type="nucleotide sequence ID" value="NZ_JACKVH010000013.1"/>
</dbReference>
<accession>A0AA41XR45</accession>
<keyword evidence="5 8" id="KW-0378">Hydrolase</keyword>
<comment type="function">
    <text evidence="8">Toxic component of a toxin-antitoxin (TA) system. An RNase.</text>
</comment>
<organism evidence="10 13">
    <name type="scientific">Mycobacterium alsense</name>
    <dbReference type="NCBI Taxonomy" id="324058"/>
    <lineage>
        <taxon>Bacteria</taxon>
        <taxon>Bacillati</taxon>
        <taxon>Actinomycetota</taxon>
        <taxon>Actinomycetes</taxon>
        <taxon>Mycobacteriales</taxon>
        <taxon>Mycobacteriaceae</taxon>
        <taxon>Mycobacterium</taxon>
    </lineage>
</organism>
<keyword evidence="4 8" id="KW-0479">Metal-binding</keyword>
<feature type="domain" description="PIN" evidence="9">
    <location>
        <begin position="9"/>
        <end position="133"/>
    </location>
</feature>
<evidence type="ECO:0000256" key="6">
    <source>
        <dbReference type="ARBA" id="ARBA00022842"/>
    </source>
</evidence>
<dbReference type="Pfam" id="PF01850">
    <property type="entry name" value="PIN"/>
    <property type="match status" value="1"/>
</dbReference>
<dbReference type="SUPFAM" id="SSF88723">
    <property type="entry name" value="PIN domain-like"/>
    <property type="match status" value="1"/>
</dbReference>
<dbReference type="InterPro" id="IPR029060">
    <property type="entry name" value="PIN-like_dom_sf"/>
</dbReference>
<comment type="cofactor">
    <cofactor evidence="1 8">
        <name>Mg(2+)</name>
        <dbReference type="ChEBI" id="CHEBI:18420"/>
    </cofactor>
</comment>
<reference evidence="11 12" key="1">
    <citation type="submission" date="2017-02" db="EMBL/GenBank/DDBJ databases">
        <title>The new phylogeny of genus Mycobacterium.</title>
        <authorList>
            <person name="Tortoli E."/>
            <person name="Trovato A."/>
            <person name="Cirillo D.M."/>
        </authorList>
    </citation>
    <scope>NUCLEOTIDE SEQUENCE [LARGE SCALE GENOMIC DNA]</scope>
    <source>
        <strain evidence="11 12">DSM 45230</strain>
    </source>
</reference>
<dbReference type="InterPro" id="IPR002716">
    <property type="entry name" value="PIN_dom"/>
</dbReference>
<keyword evidence="3 8" id="KW-0540">Nuclease</keyword>
<dbReference type="PANTHER" id="PTHR33653:SF1">
    <property type="entry name" value="RIBONUCLEASE VAPC2"/>
    <property type="match status" value="1"/>
</dbReference>
<dbReference type="PANTHER" id="PTHR33653">
    <property type="entry name" value="RIBONUCLEASE VAPC2"/>
    <property type="match status" value="1"/>
</dbReference>
<keyword evidence="2 8" id="KW-1277">Toxin-antitoxin system</keyword>
<dbReference type="InterPro" id="IPR050556">
    <property type="entry name" value="Type_II_TA_system_RNase"/>
</dbReference>
<evidence type="ECO:0000259" key="9">
    <source>
        <dbReference type="Pfam" id="PF01850"/>
    </source>
</evidence>
<feature type="binding site" evidence="8">
    <location>
        <position position="109"/>
    </location>
    <ligand>
        <name>Mg(2+)</name>
        <dbReference type="ChEBI" id="CHEBI:18420"/>
    </ligand>
</feature>
<name>A0AA41XR45_9MYCO</name>
<evidence type="ECO:0000256" key="7">
    <source>
        <dbReference type="ARBA" id="ARBA00038093"/>
    </source>
</evidence>
<evidence type="ECO:0000313" key="13">
    <source>
        <dbReference type="Proteomes" id="UP001141650"/>
    </source>
</evidence>
<keyword evidence="6 8" id="KW-0460">Magnesium</keyword>
<dbReference type="HAMAP" id="MF_00265">
    <property type="entry name" value="VapC_Nob1"/>
    <property type="match status" value="1"/>
</dbReference>
<feature type="binding site" evidence="8">
    <location>
        <position position="12"/>
    </location>
    <ligand>
        <name>Mg(2+)</name>
        <dbReference type="ChEBI" id="CHEBI:18420"/>
    </ligand>
</feature>
<evidence type="ECO:0000313" key="12">
    <source>
        <dbReference type="Proteomes" id="UP000192319"/>
    </source>
</evidence>
<evidence type="ECO:0000256" key="1">
    <source>
        <dbReference type="ARBA" id="ARBA00001946"/>
    </source>
</evidence>
<dbReference type="EMBL" id="JACKVH010000013">
    <property type="protein sequence ID" value="MCV7379815.1"/>
    <property type="molecule type" value="Genomic_DNA"/>
</dbReference>
<evidence type="ECO:0000256" key="8">
    <source>
        <dbReference type="HAMAP-Rule" id="MF_00265"/>
    </source>
</evidence>
<comment type="similarity">
    <text evidence="7 8">Belongs to the PINc/VapC protein family.</text>
</comment>
<reference evidence="10" key="2">
    <citation type="submission" date="2020-07" db="EMBL/GenBank/DDBJ databases">
        <authorList>
            <person name="Pettersson B.M.F."/>
            <person name="Behra P.R.K."/>
            <person name="Ramesh M."/>
            <person name="Das S."/>
            <person name="Dasgupta S."/>
            <person name="Kirsebom L.A."/>
        </authorList>
    </citation>
    <scope>NUCLEOTIDE SEQUENCE</scope>
    <source>
        <strain evidence="10">CCUG 55640</strain>
    </source>
</reference>
<evidence type="ECO:0000256" key="2">
    <source>
        <dbReference type="ARBA" id="ARBA00022649"/>
    </source>
</evidence>
<keyword evidence="12" id="KW-1185">Reference proteome</keyword>
<sequence>MTDVESGAVVIDTMVISWLVDERPNLLAERYRALIGLRPVLLPFQTVMELRYGAQRAGWGDLRRRRLDRRIGALTIVQPDDETITACAALRVQCQQAGHPLGHKLHDGDRWIAAIAIRLDVPLVSHDRVFAGAPRLKLLTAFGDH</sequence>
<dbReference type="Proteomes" id="UP000192319">
    <property type="component" value="Unassembled WGS sequence"/>
</dbReference>
<comment type="caution">
    <text evidence="10">The sequence shown here is derived from an EMBL/GenBank/DDBJ whole genome shotgun (WGS) entry which is preliminary data.</text>
</comment>
<proteinExistence type="inferred from homology"/>
<dbReference type="EMBL" id="MVHD01000012">
    <property type="protein sequence ID" value="OQZ91143.1"/>
    <property type="molecule type" value="Genomic_DNA"/>
</dbReference>
<dbReference type="GO" id="GO:0016787">
    <property type="term" value="F:hydrolase activity"/>
    <property type="evidence" value="ECO:0007669"/>
    <property type="project" value="UniProtKB-KW"/>
</dbReference>
<evidence type="ECO:0000256" key="3">
    <source>
        <dbReference type="ARBA" id="ARBA00022722"/>
    </source>
</evidence>